<dbReference type="PANTHER" id="PTHR43214:SF37">
    <property type="entry name" value="TRANSCRIPTIONAL REGULATORY PROTEIN YDFI"/>
    <property type="match status" value="1"/>
</dbReference>
<evidence type="ECO:0000313" key="7">
    <source>
        <dbReference type="Proteomes" id="UP000198942"/>
    </source>
</evidence>
<dbReference type="InterPro" id="IPR016032">
    <property type="entry name" value="Sig_transdc_resp-reg_C-effctor"/>
</dbReference>
<evidence type="ECO:0000256" key="3">
    <source>
        <dbReference type="PROSITE-ProRule" id="PRU00169"/>
    </source>
</evidence>
<dbReference type="SMART" id="SM00448">
    <property type="entry name" value="REC"/>
    <property type="match status" value="1"/>
</dbReference>
<protein>
    <submittedName>
        <fullName evidence="6">DNA-binding response regulator, NarL/FixJ family, contains REC and HTH domains</fullName>
    </submittedName>
</protein>
<reference evidence="7" key="1">
    <citation type="submission" date="2016-10" db="EMBL/GenBank/DDBJ databases">
        <authorList>
            <person name="Varghese N."/>
            <person name="Submissions S."/>
        </authorList>
    </citation>
    <scope>NUCLEOTIDE SEQUENCE [LARGE SCALE GENOMIC DNA]</scope>
    <source>
        <strain evidence="7">Gh-48</strain>
    </source>
</reference>
<dbReference type="EMBL" id="FOCL01000007">
    <property type="protein sequence ID" value="SEO33532.1"/>
    <property type="molecule type" value="Genomic_DNA"/>
</dbReference>
<sequence length="231" mass="25984">MMNNINERMSCINNNHSLRIAIFDDNKNIRNTMVMTLNSEIMFNVVGVYNNSKNSIKNLVNIKTDLVIIDIASSGFSGIETIEQLKNELPCVQILVQTSFEEDALIYQSILAGASGYILKSDVKLTLVKAVKELRNGGSPMSPPIARKVINMIKHNMGHFNAIKKSTDYKLTGREKEVLACIVKGKNYKMTSYELNISYETVRSHVKHIYEKLHVASLTELVAKSINFNIV</sequence>
<dbReference type="InterPro" id="IPR058245">
    <property type="entry name" value="NreC/VraR/RcsB-like_REC"/>
</dbReference>
<dbReference type="InterPro" id="IPR039420">
    <property type="entry name" value="WalR-like"/>
</dbReference>
<feature type="modified residue" description="4-aspartylphosphate" evidence="3">
    <location>
        <position position="70"/>
    </location>
</feature>
<dbReference type="Pfam" id="PF00196">
    <property type="entry name" value="GerE"/>
    <property type="match status" value="1"/>
</dbReference>
<dbReference type="InterPro" id="IPR011006">
    <property type="entry name" value="CheY-like_superfamily"/>
</dbReference>
<dbReference type="GO" id="GO:0006355">
    <property type="term" value="P:regulation of DNA-templated transcription"/>
    <property type="evidence" value="ECO:0007669"/>
    <property type="project" value="InterPro"/>
</dbReference>
<gene>
    <name evidence="6" type="ORF">SAMN05192574_107111</name>
</gene>
<dbReference type="InterPro" id="IPR000792">
    <property type="entry name" value="Tscrpt_reg_LuxR_C"/>
</dbReference>
<dbReference type="Proteomes" id="UP000198942">
    <property type="component" value="Unassembled WGS sequence"/>
</dbReference>
<dbReference type="CDD" id="cd06170">
    <property type="entry name" value="LuxR_C_like"/>
    <property type="match status" value="1"/>
</dbReference>
<feature type="domain" description="Response regulatory" evidence="5">
    <location>
        <begin position="19"/>
        <end position="135"/>
    </location>
</feature>
<evidence type="ECO:0000256" key="2">
    <source>
        <dbReference type="ARBA" id="ARBA00023125"/>
    </source>
</evidence>
<evidence type="ECO:0000256" key="1">
    <source>
        <dbReference type="ARBA" id="ARBA00022553"/>
    </source>
</evidence>
<accession>A0A1H8NVF4</accession>
<dbReference type="Pfam" id="PF00072">
    <property type="entry name" value="Response_reg"/>
    <property type="match status" value="1"/>
</dbReference>
<dbReference type="AlphaFoldDB" id="A0A1H8NVF4"/>
<evidence type="ECO:0000313" key="6">
    <source>
        <dbReference type="EMBL" id="SEO33532.1"/>
    </source>
</evidence>
<proteinExistence type="predicted"/>
<evidence type="ECO:0000259" key="5">
    <source>
        <dbReference type="PROSITE" id="PS50110"/>
    </source>
</evidence>
<dbReference type="PRINTS" id="PR00038">
    <property type="entry name" value="HTHLUXR"/>
</dbReference>
<dbReference type="GO" id="GO:0000160">
    <property type="term" value="P:phosphorelay signal transduction system"/>
    <property type="evidence" value="ECO:0007669"/>
    <property type="project" value="InterPro"/>
</dbReference>
<dbReference type="STRING" id="551995.SAMN05192574_107111"/>
<dbReference type="SMART" id="SM00421">
    <property type="entry name" value="HTH_LUXR"/>
    <property type="match status" value="1"/>
</dbReference>
<dbReference type="PROSITE" id="PS50043">
    <property type="entry name" value="HTH_LUXR_2"/>
    <property type="match status" value="1"/>
</dbReference>
<name>A0A1H8NVF4_9SPHI</name>
<keyword evidence="2 6" id="KW-0238">DNA-binding</keyword>
<dbReference type="GO" id="GO:0003677">
    <property type="term" value="F:DNA binding"/>
    <property type="evidence" value="ECO:0007669"/>
    <property type="project" value="UniProtKB-KW"/>
</dbReference>
<dbReference type="SUPFAM" id="SSF46894">
    <property type="entry name" value="C-terminal effector domain of the bipartite response regulators"/>
    <property type="match status" value="1"/>
</dbReference>
<dbReference type="PROSITE" id="PS50110">
    <property type="entry name" value="RESPONSE_REGULATORY"/>
    <property type="match status" value="1"/>
</dbReference>
<dbReference type="Gene3D" id="3.40.50.2300">
    <property type="match status" value="1"/>
</dbReference>
<dbReference type="SUPFAM" id="SSF52172">
    <property type="entry name" value="CheY-like"/>
    <property type="match status" value="1"/>
</dbReference>
<evidence type="ECO:0000259" key="4">
    <source>
        <dbReference type="PROSITE" id="PS50043"/>
    </source>
</evidence>
<dbReference type="RefSeq" id="WP_244281078.1">
    <property type="nucleotide sequence ID" value="NZ_FOCL01000007.1"/>
</dbReference>
<dbReference type="InterPro" id="IPR001789">
    <property type="entry name" value="Sig_transdc_resp-reg_receiver"/>
</dbReference>
<keyword evidence="1 3" id="KW-0597">Phosphoprotein</keyword>
<feature type="domain" description="HTH luxR-type" evidence="4">
    <location>
        <begin position="164"/>
        <end position="229"/>
    </location>
</feature>
<keyword evidence="7" id="KW-1185">Reference proteome</keyword>
<dbReference type="PANTHER" id="PTHR43214">
    <property type="entry name" value="TWO-COMPONENT RESPONSE REGULATOR"/>
    <property type="match status" value="1"/>
</dbReference>
<organism evidence="6 7">
    <name type="scientific">Mucilaginibacter gossypiicola</name>
    <dbReference type="NCBI Taxonomy" id="551995"/>
    <lineage>
        <taxon>Bacteria</taxon>
        <taxon>Pseudomonadati</taxon>
        <taxon>Bacteroidota</taxon>
        <taxon>Sphingobacteriia</taxon>
        <taxon>Sphingobacteriales</taxon>
        <taxon>Sphingobacteriaceae</taxon>
        <taxon>Mucilaginibacter</taxon>
    </lineage>
</organism>
<dbReference type="CDD" id="cd17535">
    <property type="entry name" value="REC_NarL-like"/>
    <property type="match status" value="1"/>
</dbReference>